<comment type="subcellular location">
    <subcellularLocation>
        <location evidence="1">Cell projection</location>
        <location evidence="1">Microvillus membrane</location>
        <topology evidence="1">Multi-pass membrane protein</topology>
    </subcellularLocation>
</comment>
<dbReference type="OrthoDB" id="6229420at2759"/>
<comment type="caution">
    <text evidence="8">The sequence shown here is derived from an EMBL/GenBank/DDBJ whole genome shotgun (WGS) entry which is preliminary data.</text>
</comment>
<dbReference type="GO" id="GO:0031528">
    <property type="term" value="C:microvillus membrane"/>
    <property type="evidence" value="ECO:0007669"/>
    <property type="project" value="UniProtKB-SubCell"/>
</dbReference>
<dbReference type="AlphaFoldDB" id="A0A401PW66"/>
<dbReference type="GO" id="GO:0015485">
    <property type="term" value="F:cholesterol binding"/>
    <property type="evidence" value="ECO:0007669"/>
    <property type="project" value="TreeGrafter"/>
</dbReference>
<dbReference type="PANTHER" id="PTHR22730:SF4">
    <property type="entry name" value="PROMININ-1-A-LIKE"/>
    <property type="match status" value="1"/>
</dbReference>
<dbReference type="GO" id="GO:0071914">
    <property type="term" value="C:prominosome"/>
    <property type="evidence" value="ECO:0007669"/>
    <property type="project" value="TreeGrafter"/>
</dbReference>
<evidence type="ECO:0000256" key="2">
    <source>
        <dbReference type="ARBA" id="ARBA00006058"/>
    </source>
</evidence>
<dbReference type="GO" id="GO:0005929">
    <property type="term" value="C:cilium"/>
    <property type="evidence" value="ECO:0007669"/>
    <property type="project" value="TreeGrafter"/>
</dbReference>
<gene>
    <name evidence="8" type="ORF">scyTo_0016673</name>
</gene>
<dbReference type="PANTHER" id="PTHR22730">
    <property type="entry name" value="PROMININ PROM PROTEIN"/>
    <property type="match status" value="1"/>
</dbReference>
<dbReference type="Pfam" id="PF05478">
    <property type="entry name" value="Prominin"/>
    <property type="match status" value="2"/>
</dbReference>
<comment type="similarity">
    <text evidence="2">Belongs to the prominin family.</text>
</comment>
<keyword evidence="4" id="KW-1133">Transmembrane helix</keyword>
<dbReference type="PROSITE" id="PS51257">
    <property type="entry name" value="PROKAR_LIPOPROTEIN"/>
    <property type="match status" value="1"/>
</dbReference>
<keyword evidence="7" id="KW-0732">Signal</keyword>
<accession>A0A401PW66</accession>
<dbReference type="EMBL" id="BFAA01010250">
    <property type="protein sequence ID" value="GCB77370.1"/>
    <property type="molecule type" value="Genomic_DNA"/>
</dbReference>
<keyword evidence="9" id="KW-1185">Reference proteome</keyword>
<keyword evidence="6" id="KW-0325">Glycoprotein</keyword>
<dbReference type="GO" id="GO:0009986">
    <property type="term" value="C:cell surface"/>
    <property type="evidence" value="ECO:0007669"/>
    <property type="project" value="TreeGrafter"/>
</dbReference>
<evidence type="ECO:0000256" key="1">
    <source>
        <dbReference type="ARBA" id="ARBA00004475"/>
    </source>
</evidence>
<evidence type="ECO:0000313" key="9">
    <source>
        <dbReference type="Proteomes" id="UP000288216"/>
    </source>
</evidence>
<keyword evidence="3" id="KW-0812">Transmembrane</keyword>
<evidence type="ECO:0000256" key="7">
    <source>
        <dbReference type="SAM" id="SignalP"/>
    </source>
</evidence>
<evidence type="ECO:0000313" key="8">
    <source>
        <dbReference type="EMBL" id="GCB77370.1"/>
    </source>
</evidence>
<proteinExistence type="inferred from homology"/>
<evidence type="ECO:0000256" key="4">
    <source>
        <dbReference type="ARBA" id="ARBA00022989"/>
    </source>
</evidence>
<feature type="signal peptide" evidence="7">
    <location>
        <begin position="1"/>
        <end position="21"/>
    </location>
</feature>
<dbReference type="GO" id="GO:0016324">
    <property type="term" value="C:apical plasma membrane"/>
    <property type="evidence" value="ECO:0007669"/>
    <property type="project" value="TreeGrafter"/>
</dbReference>
<keyword evidence="5" id="KW-0472">Membrane</keyword>
<evidence type="ECO:0000256" key="5">
    <source>
        <dbReference type="ARBA" id="ARBA00023136"/>
    </source>
</evidence>
<sequence length="288" mass="32298">MAFHWRIVHSSLGLFVFTTLACFPLSATKQSCFRKQDNFSSIPETWYNSNPHPTSGAILVLYHMVHTFLDMVQPNPFPTDLVKTFVNNKAEIEKNYEKVRRVRQAGSVCMFVSNEKVTGSLQDSGTLLRITSENLKTYFRAIQTEVTAITVASTVPINSVTGNLDNIGSSLGVAIRQKLGETVDPALNSAFQLAQDIDEINNRLLLINSTAARLLHQQEVLEQNLTAIRQNINNIFNNCSSECVNDQDLVKDLHLLSNFNKVPNMDTEIEAMNLIANMNLYSTVQMVR</sequence>
<reference evidence="8 9" key="1">
    <citation type="journal article" date="2018" name="Nat. Ecol. Evol.">
        <title>Shark genomes provide insights into elasmobranch evolution and the origin of vertebrates.</title>
        <authorList>
            <person name="Hara Y"/>
            <person name="Yamaguchi K"/>
            <person name="Onimaru K"/>
            <person name="Kadota M"/>
            <person name="Koyanagi M"/>
            <person name="Keeley SD"/>
            <person name="Tatsumi K"/>
            <person name="Tanaka K"/>
            <person name="Motone F"/>
            <person name="Kageyama Y"/>
            <person name="Nozu R"/>
            <person name="Adachi N"/>
            <person name="Nishimura O"/>
            <person name="Nakagawa R"/>
            <person name="Tanegashima C"/>
            <person name="Kiyatake I"/>
            <person name="Matsumoto R"/>
            <person name="Murakumo K"/>
            <person name="Nishida K"/>
            <person name="Terakita A"/>
            <person name="Kuratani S"/>
            <person name="Sato K"/>
            <person name="Hyodo S Kuraku.S."/>
        </authorList>
    </citation>
    <scope>NUCLEOTIDE SEQUENCE [LARGE SCALE GENOMIC DNA]</scope>
</reference>
<dbReference type="InterPro" id="IPR008795">
    <property type="entry name" value="Prominin"/>
</dbReference>
<feature type="chain" id="PRO_5019023417" evidence="7">
    <location>
        <begin position="22"/>
        <end position="288"/>
    </location>
</feature>
<evidence type="ECO:0000256" key="3">
    <source>
        <dbReference type="ARBA" id="ARBA00022692"/>
    </source>
</evidence>
<organism evidence="8 9">
    <name type="scientific">Scyliorhinus torazame</name>
    <name type="common">Cloudy catshark</name>
    <name type="synonym">Catulus torazame</name>
    <dbReference type="NCBI Taxonomy" id="75743"/>
    <lineage>
        <taxon>Eukaryota</taxon>
        <taxon>Metazoa</taxon>
        <taxon>Chordata</taxon>
        <taxon>Craniata</taxon>
        <taxon>Vertebrata</taxon>
        <taxon>Chondrichthyes</taxon>
        <taxon>Elasmobranchii</taxon>
        <taxon>Galeomorphii</taxon>
        <taxon>Galeoidea</taxon>
        <taxon>Carcharhiniformes</taxon>
        <taxon>Scyliorhinidae</taxon>
        <taxon>Scyliorhinus</taxon>
    </lineage>
</organism>
<name>A0A401PW66_SCYTO</name>
<protein>
    <submittedName>
        <fullName evidence="8">Uncharacterized protein</fullName>
    </submittedName>
</protein>
<dbReference type="Proteomes" id="UP000288216">
    <property type="component" value="Unassembled WGS sequence"/>
</dbReference>
<evidence type="ECO:0000256" key="6">
    <source>
        <dbReference type="ARBA" id="ARBA00023180"/>
    </source>
</evidence>